<dbReference type="EMBL" id="JACIEP010000008">
    <property type="protein sequence ID" value="MBB4036662.1"/>
    <property type="molecule type" value="Genomic_DNA"/>
</dbReference>
<organism evidence="2 3">
    <name type="scientific">Dysgonomonas hofstadii</name>
    <dbReference type="NCBI Taxonomy" id="637886"/>
    <lineage>
        <taxon>Bacteria</taxon>
        <taxon>Pseudomonadati</taxon>
        <taxon>Bacteroidota</taxon>
        <taxon>Bacteroidia</taxon>
        <taxon>Bacteroidales</taxon>
        <taxon>Dysgonomonadaceae</taxon>
        <taxon>Dysgonomonas</taxon>
    </lineage>
</organism>
<dbReference type="GO" id="GO:0006508">
    <property type="term" value="P:proteolysis"/>
    <property type="evidence" value="ECO:0007669"/>
    <property type="project" value="InterPro"/>
</dbReference>
<dbReference type="AlphaFoldDB" id="A0A840CW09"/>
<dbReference type="SUPFAM" id="SSF53187">
    <property type="entry name" value="Zn-dependent exopeptidases"/>
    <property type="match status" value="1"/>
</dbReference>
<evidence type="ECO:0000313" key="3">
    <source>
        <dbReference type="Proteomes" id="UP000555103"/>
    </source>
</evidence>
<dbReference type="GO" id="GO:0008235">
    <property type="term" value="F:metalloexopeptidase activity"/>
    <property type="evidence" value="ECO:0007669"/>
    <property type="project" value="InterPro"/>
</dbReference>
<evidence type="ECO:0000313" key="2">
    <source>
        <dbReference type="EMBL" id="MBB4036662.1"/>
    </source>
</evidence>
<keyword evidence="3" id="KW-1185">Reference proteome</keyword>
<dbReference type="RefSeq" id="WP_183307557.1">
    <property type="nucleotide sequence ID" value="NZ_JACIEP010000008.1"/>
</dbReference>
<dbReference type="PANTHER" id="PTHR12147:SF26">
    <property type="entry name" value="PEPTIDASE M28 DOMAIN-CONTAINING PROTEIN"/>
    <property type="match status" value="1"/>
</dbReference>
<proteinExistence type="predicted"/>
<accession>A0A840CW09</accession>
<dbReference type="InterPro" id="IPR007484">
    <property type="entry name" value="Peptidase_M28"/>
</dbReference>
<dbReference type="Proteomes" id="UP000555103">
    <property type="component" value="Unassembled WGS sequence"/>
</dbReference>
<dbReference type="InterPro" id="IPR045175">
    <property type="entry name" value="M28_fam"/>
</dbReference>
<sequence length="332" mass="37889">MRILVFIYCLFLSLFVFSQSSKEKGLNIITRDRAEACIGFLADDALEGREAGKRGSIIAARYIESQLKESGIKPFRESYCQPFDTYGIERQGRIRYTVNTDSIVKYKQMPAFQKRNLTNILGCIEGRRKDEYVIIGAHYDHLGKDDTLTGDKIYNGADDNASGVSAVLQIAKAFIASGEKPLRTVIFAFWDGEELGLLGSEYFAGNFTNISEIKGYINFDMIGRNNDESNPTQVVYFYSEQKPEFKDWIESDIANYNLKLKSDYKSSLNSLRGSDNASFNKRNIPVIWYHTDGHPDYHQPSDHADKINWEKLVDITKAAYLNLWNMANLENY</sequence>
<evidence type="ECO:0000259" key="1">
    <source>
        <dbReference type="Pfam" id="PF04389"/>
    </source>
</evidence>
<feature type="domain" description="Peptidase M28" evidence="1">
    <location>
        <begin position="119"/>
        <end position="318"/>
    </location>
</feature>
<dbReference type="Pfam" id="PF04389">
    <property type="entry name" value="Peptidase_M28"/>
    <property type="match status" value="1"/>
</dbReference>
<dbReference type="Gene3D" id="3.40.630.10">
    <property type="entry name" value="Zn peptidases"/>
    <property type="match status" value="1"/>
</dbReference>
<dbReference type="PANTHER" id="PTHR12147">
    <property type="entry name" value="METALLOPEPTIDASE M28 FAMILY MEMBER"/>
    <property type="match status" value="1"/>
</dbReference>
<protein>
    <recommendedName>
        <fullName evidence="1">Peptidase M28 domain-containing protein</fullName>
    </recommendedName>
</protein>
<name>A0A840CW09_9BACT</name>
<reference evidence="2 3" key="1">
    <citation type="submission" date="2020-08" db="EMBL/GenBank/DDBJ databases">
        <title>Genomic Encyclopedia of Type Strains, Phase IV (KMG-IV): sequencing the most valuable type-strain genomes for metagenomic binning, comparative biology and taxonomic classification.</title>
        <authorList>
            <person name="Goeker M."/>
        </authorList>
    </citation>
    <scope>NUCLEOTIDE SEQUENCE [LARGE SCALE GENOMIC DNA]</scope>
    <source>
        <strain evidence="2 3">DSM 104969</strain>
    </source>
</reference>
<comment type="caution">
    <text evidence="2">The sequence shown here is derived from an EMBL/GenBank/DDBJ whole genome shotgun (WGS) entry which is preliminary data.</text>
</comment>
<gene>
    <name evidence="2" type="ORF">GGR21_002568</name>
</gene>